<dbReference type="InterPro" id="IPR013381">
    <property type="entry name" value="CRISPR-assoc_prot_Cse1"/>
</dbReference>
<dbReference type="AlphaFoldDB" id="A0A0R1T5R2"/>
<proteinExistence type="predicted"/>
<gene>
    <name evidence="1" type="ORF">FC36_GL001900</name>
</gene>
<dbReference type="RefSeq" id="WP_025021194.1">
    <property type="nucleotide sequence ID" value="NZ_AZFH01000198.1"/>
</dbReference>
<accession>A0A0R1T5R2</accession>
<evidence type="ECO:0008006" key="3">
    <source>
        <dbReference type="Google" id="ProtNLM"/>
    </source>
</evidence>
<reference evidence="1 2" key="1">
    <citation type="journal article" date="2015" name="Genome Announc.">
        <title>Expanding the biotechnology potential of lactobacilli through comparative genomics of 213 strains and associated genera.</title>
        <authorList>
            <person name="Sun Z."/>
            <person name="Harris H.M."/>
            <person name="McCann A."/>
            <person name="Guo C."/>
            <person name="Argimon S."/>
            <person name="Zhang W."/>
            <person name="Yang X."/>
            <person name="Jeffery I.B."/>
            <person name="Cooney J.C."/>
            <person name="Kagawa T.F."/>
            <person name="Liu W."/>
            <person name="Song Y."/>
            <person name="Salvetti E."/>
            <person name="Wrobel A."/>
            <person name="Rasinkangas P."/>
            <person name="Parkhill J."/>
            <person name="Rea M.C."/>
            <person name="O'Sullivan O."/>
            <person name="Ritari J."/>
            <person name="Douillard F.P."/>
            <person name="Paul Ross R."/>
            <person name="Yang R."/>
            <person name="Briner A.E."/>
            <person name="Felis G.E."/>
            <person name="de Vos W.M."/>
            <person name="Barrangou R."/>
            <person name="Klaenhammer T.R."/>
            <person name="Caufield P.W."/>
            <person name="Cui Y."/>
            <person name="Zhang H."/>
            <person name="O'Toole P.W."/>
        </authorList>
    </citation>
    <scope>NUCLEOTIDE SEQUENCE [LARGE SCALE GENOMIC DNA]</scope>
    <source>
        <strain evidence="1 2">DSM 15833</strain>
    </source>
</reference>
<dbReference type="PATRIC" id="fig|1423740.3.peg.2060"/>
<organism evidence="1 2">
    <name type="scientific">Ligilactobacillus equi DSM 15833 = JCM 10991</name>
    <dbReference type="NCBI Taxonomy" id="1423740"/>
    <lineage>
        <taxon>Bacteria</taxon>
        <taxon>Bacillati</taxon>
        <taxon>Bacillota</taxon>
        <taxon>Bacilli</taxon>
        <taxon>Lactobacillales</taxon>
        <taxon>Lactobacillaceae</taxon>
        <taxon>Ligilactobacillus</taxon>
    </lineage>
</organism>
<sequence length="560" mass="65670">MTESFNLVTEPWIKVINLEGREEMVSLKKAFKNASQYRALAGEMRIQNLSILRLMLAILTTVYTRFDAEGDVYDCLDVNDKMLVTDVDEDENIEFFNNLLETWDVLYHQKRFTPILDKYLKLWRNHFDLYGDKPFYQVTKEEYNQLVLDKNKITEKSKGNLKLKLWNRQISESNNKTAIFASRTGEFKNRTTQAEFVRWLITYQVFSGTSEKAWMKAKKNGKYPLFAGWLYKINPVYAVGNTLFETLMLNLVFEDNRNQIKIQKPVWEYAKIEDYFKRLKNSSSPNNIAEIYTMPAKLLSVRWDKDVPTLFTASIPTFELENSFVEPMTTWRRKDDDIAVPGVNGDVTTEKMWRHFGQYIKTSDGDKYIPTVVKWLNTLQVEKMLPRNFQINLETTILVSDRSAANAPNVEIHDELKASGEVLFDDGGQDWPIRIEGMIELTQSVGRAYWTFARDISDIRGLDKKNHQLTDKLSERFYDDLNQPFKKWLQSLSADDNRPKRELEWKKMLEKIVFSCAEEVMNSSSPRDVQGIVRDERILNIFTATNRLRRQVIKILDLKE</sequence>
<comment type="caution">
    <text evidence="1">The sequence shown here is derived from an EMBL/GenBank/DDBJ whole genome shotgun (WGS) entry which is preliminary data.</text>
</comment>
<name>A0A0R1T5R2_9LACO</name>
<dbReference type="OrthoDB" id="3187690at2"/>
<dbReference type="Gene3D" id="1.10.132.100">
    <property type="match status" value="1"/>
</dbReference>
<evidence type="ECO:0000313" key="2">
    <source>
        <dbReference type="Proteomes" id="UP000051048"/>
    </source>
</evidence>
<dbReference type="EMBL" id="AZFH01000198">
    <property type="protein sequence ID" value="KRL76657.1"/>
    <property type="molecule type" value="Genomic_DNA"/>
</dbReference>
<dbReference type="STRING" id="1423740.FC36_GL001900"/>
<dbReference type="Proteomes" id="UP000051048">
    <property type="component" value="Unassembled WGS sequence"/>
</dbReference>
<dbReference type="Pfam" id="PF09481">
    <property type="entry name" value="CRISPR_Cse1"/>
    <property type="match status" value="1"/>
</dbReference>
<protein>
    <recommendedName>
        <fullName evidence="3">Type I-E CRISPR-associated protein Cse1/CasA</fullName>
    </recommendedName>
</protein>
<evidence type="ECO:0000313" key="1">
    <source>
        <dbReference type="EMBL" id="KRL76657.1"/>
    </source>
</evidence>